<keyword evidence="4" id="KW-1185">Reference proteome</keyword>
<feature type="domain" description="Isochorismatase-like" evidence="2">
    <location>
        <begin position="22"/>
        <end position="180"/>
    </location>
</feature>
<dbReference type="InterPro" id="IPR050272">
    <property type="entry name" value="Isochorismatase-like_hydrls"/>
</dbReference>
<sequence length="214" mass="23261">MPAANDHDAPTAPSRDAPADGAALIIIDMINCFDFDEGEKLKARAEDACGPILHLRDQADAAGHPVIYVNDNFGEWHSEASQLVKRARKTGNPVVDRIAPRDGDYFVIKPQYSGFYATNLPVLLPKLGVRDLVLTGIATDMCILFTAADAYMRDYGLWVPQDATAAINPARERSALGIVRRGMSAETRATPALTLAEWAASRQRQRSSEAAMPP</sequence>
<name>A0A6I4TVP4_9SPHN</name>
<dbReference type="InterPro" id="IPR036380">
    <property type="entry name" value="Isochorismatase-like_sf"/>
</dbReference>
<dbReference type="GO" id="GO:0016787">
    <property type="term" value="F:hydrolase activity"/>
    <property type="evidence" value="ECO:0007669"/>
    <property type="project" value="UniProtKB-KW"/>
</dbReference>
<dbReference type="Proteomes" id="UP000469430">
    <property type="component" value="Unassembled WGS sequence"/>
</dbReference>
<protein>
    <submittedName>
        <fullName evidence="3">Isochorismatase family protein</fullName>
    </submittedName>
</protein>
<evidence type="ECO:0000256" key="1">
    <source>
        <dbReference type="ARBA" id="ARBA00022801"/>
    </source>
</evidence>
<dbReference type="RefSeq" id="WP_161390051.1">
    <property type="nucleotide sequence ID" value="NZ_JBHSCP010000001.1"/>
</dbReference>
<dbReference type="Pfam" id="PF00857">
    <property type="entry name" value="Isochorismatase"/>
    <property type="match status" value="1"/>
</dbReference>
<evidence type="ECO:0000313" key="4">
    <source>
        <dbReference type="Proteomes" id="UP000469430"/>
    </source>
</evidence>
<dbReference type="SUPFAM" id="SSF52499">
    <property type="entry name" value="Isochorismatase-like hydrolases"/>
    <property type="match status" value="1"/>
</dbReference>
<dbReference type="PANTHER" id="PTHR43540">
    <property type="entry name" value="PEROXYUREIDOACRYLATE/UREIDOACRYLATE AMIDOHYDROLASE-RELATED"/>
    <property type="match status" value="1"/>
</dbReference>
<dbReference type="EMBL" id="WTYJ01000001">
    <property type="protein sequence ID" value="MXO98403.1"/>
    <property type="molecule type" value="Genomic_DNA"/>
</dbReference>
<proteinExistence type="predicted"/>
<dbReference type="PANTHER" id="PTHR43540:SF6">
    <property type="entry name" value="ISOCHORISMATASE-LIKE DOMAIN-CONTAINING PROTEIN"/>
    <property type="match status" value="1"/>
</dbReference>
<reference evidence="3 4" key="1">
    <citation type="submission" date="2019-12" db="EMBL/GenBank/DDBJ databases">
        <title>Genomic-based taxomic classification of the family Erythrobacteraceae.</title>
        <authorList>
            <person name="Xu L."/>
        </authorList>
    </citation>
    <scope>NUCLEOTIDE SEQUENCE [LARGE SCALE GENOMIC DNA]</scope>
    <source>
        <strain evidence="3 4">S36</strain>
    </source>
</reference>
<evidence type="ECO:0000313" key="3">
    <source>
        <dbReference type="EMBL" id="MXO98403.1"/>
    </source>
</evidence>
<evidence type="ECO:0000259" key="2">
    <source>
        <dbReference type="Pfam" id="PF00857"/>
    </source>
</evidence>
<dbReference type="AlphaFoldDB" id="A0A6I4TVP4"/>
<dbReference type="CDD" id="cd00431">
    <property type="entry name" value="cysteine_hydrolases"/>
    <property type="match status" value="1"/>
</dbReference>
<dbReference type="OrthoDB" id="8477867at2"/>
<organism evidence="3 4">
    <name type="scientific">Croceibacterium xixiisoli</name>
    <dbReference type="NCBI Taxonomy" id="1476466"/>
    <lineage>
        <taxon>Bacteria</taxon>
        <taxon>Pseudomonadati</taxon>
        <taxon>Pseudomonadota</taxon>
        <taxon>Alphaproteobacteria</taxon>
        <taxon>Sphingomonadales</taxon>
        <taxon>Erythrobacteraceae</taxon>
        <taxon>Croceibacterium</taxon>
    </lineage>
</organism>
<comment type="caution">
    <text evidence="3">The sequence shown here is derived from an EMBL/GenBank/DDBJ whole genome shotgun (WGS) entry which is preliminary data.</text>
</comment>
<gene>
    <name evidence="3" type="ORF">GRI97_05315</name>
</gene>
<dbReference type="InterPro" id="IPR000868">
    <property type="entry name" value="Isochorismatase-like_dom"/>
</dbReference>
<keyword evidence="1" id="KW-0378">Hydrolase</keyword>
<accession>A0A6I4TVP4</accession>
<dbReference type="Gene3D" id="3.40.50.850">
    <property type="entry name" value="Isochorismatase-like"/>
    <property type="match status" value="1"/>
</dbReference>